<evidence type="ECO:0000256" key="3">
    <source>
        <dbReference type="ARBA" id="ARBA00022801"/>
    </source>
</evidence>
<dbReference type="GO" id="GO:0004065">
    <property type="term" value="F:arylsulfatase activity"/>
    <property type="evidence" value="ECO:0007669"/>
    <property type="project" value="TreeGrafter"/>
</dbReference>
<organism evidence="7">
    <name type="scientific">Schlesneria paludicola</name>
    <dbReference type="NCBI Taxonomy" id="360056"/>
    <lineage>
        <taxon>Bacteria</taxon>
        <taxon>Pseudomonadati</taxon>
        <taxon>Planctomycetota</taxon>
        <taxon>Planctomycetia</taxon>
        <taxon>Planctomycetales</taxon>
        <taxon>Planctomycetaceae</taxon>
        <taxon>Schlesneria</taxon>
    </lineage>
</organism>
<keyword evidence="4" id="KW-0106">Calcium</keyword>
<keyword evidence="3" id="KW-0378">Hydrolase</keyword>
<reference evidence="7" key="1">
    <citation type="journal article" date="2020" name="mSystems">
        <title>Genome- and Community-Level Interaction Insights into Carbon Utilization and Element Cycling Functions of Hydrothermarchaeota in Hydrothermal Sediment.</title>
        <authorList>
            <person name="Zhou Z."/>
            <person name="Liu Y."/>
            <person name="Xu W."/>
            <person name="Pan J."/>
            <person name="Luo Z.H."/>
            <person name="Li M."/>
        </authorList>
    </citation>
    <scope>NUCLEOTIDE SEQUENCE [LARGE SCALE GENOMIC DNA]</scope>
    <source>
        <strain evidence="7">SpSt-339</strain>
    </source>
</reference>
<dbReference type="EMBL" id="DSOK01000340">
    <property type="protein sequence ID" value="HEN16209.1"/>
    <property type="molecule type" value="Genomic_DNA"/>
</dbReference>
<dbReference type="SUPFAM" id="SSF53649">
    <property type="entry name" value="Alkaline phosphatase-like"/>
    <property type="match status" value="1"/>
</dbReference>
<name>A0A7C2NYW1_9PLAN</name>
<accession>A0A7C2NYW1</accession>
<dbReference type="InterPro" id="IPR024607">
    <property type="entry name" value="Sulfatase_CS"/>
</dbReference>
<dbReference type="GO" id="GO:0046872">
    <property type="term" value="F:metal ion binding"/>
    <property type="evidence" value="ECO:0007669"/>
    <property type="project" value="UniProtKB-KW"/>
</dbReference>
<dbReference type="Gene3D" id="3.30.1120.10">
    <property type="match status" value="1"/>
</dbReference>
<dbReference type="InterPro" id="IPR000917">
    <property type="entry name" value="Sulfatase_N"/>
</dbReference>
<proteinExistence type="inferred from homology"/>
<dbReference type="PANTHER" id="PTHR42693">
    <property type="entry name" value="ARYLSULFATASE FAMILY MEMBER"/>
    <property type="match status" value="1"/>
</dbReference>
<keyword evidence="2" id="KW-0479">Metal-binding</keyword>
<feature type="signal peptide" evidence="5">
    <location>
        <begin position="1"/>
        <end position="24"/>
    </location>
</feature>
<gene>
    <name evidence="7" type="ORF">ENQ76_12170</name>
</gene>
<dbReference type="PROSITE" id="PS00523">
    <property type="entry name" value="SULFATASE_1"/>
    <property type="match status" value="1"/>
</dbReference>
<dbReference type="AlphaFoldDB" id="A0A7C2NYW1"/>
<dbReference type="Gene3D" id="3.40.720.10">
    <property type="entry name" value="Alkaline Phosphatase, subunit A"/>
    <property type="match status" value="1"/>
</dbReference>
<evidence type="ECO:0000313" key="7">
    <source>
        <dbReference type="EMBL" id="HEN16209.1"/>
    </source>
</evidence>
<evidence type="ECO:0000259" key="6">
    <source>
        <dbReference type="Pfam" id="PF00884"/>
    </source>
</evidence>
<comment type="caution">
    <text evidence="7">The sequence shown here is derived from an EMBL/GenBank/DDBJ whole genome shotgun (WGS) entry which is preliminary data.</text>
</comment>
<evidence type="ECO:0000256" key="2">
    <source>
        <dbReference type="ARBA" id="ARBA00022723"/>
    </source>
</evidence>
<keyword evidence="5" id="KW-0732">Signal</keyword>
<evidence type="ECO:0000256" key="1">
    <source>
        <dbReference type="ARBA" id="ARBA00008779"/>
    </source>
</evidence>
<feature type="domain" description="Sulfatase N-terminal" evidence="6">
    <location>
        <begin position="30"/>
        <end position="346"/>
    </location>
</feature>
<protein>
    <submittedName>
        <fullName evidence="7">Sulfatase</fullName>
    </submittedName>
</protein>
<dbReference type="InterPro" id="IPR017850">
    <property type="entry name" value="Alkaline_phosphatase_core_sf"/>
</dbReference>
<dbReference type="PROSITE" id="PS00149">
    <property type="entry name" value="SULFATASE_2"/>
    <property type="match status" value="1"/>
</dbReference>
<dbReference type="InterPro" id="IPR050738">
    <property type="entry name" value="Sulfatase"/>
</dbReference>
<evidence type="ECO:0000256" key="4">
    <source>
        <dbReference type="ARBA" id="ARBA00022837"/>
    </source>
</evidence>
<sequence length="450" mass="49440">MNRSVVAAALSALLVLQGPTPACRADERRPNVIVILADDQGSVDLGCYGAQDLHTPHLDALASRGVRFTQFYSAAPVCSPSRAGLLTGRWPVRAGVPNNCASQAGGAGALPPDEITLAEMFRESGYVTAHIGKWHVGFTPTTLPNAQGFDHSFGHMGGCIDNFSHFFYWSGPNIHDLWRNGVEVHHDGEFFPDLMAREAVQFVQQHRDRPLFLYYALNTPHYPYQGDAKWLKHFEHLPQPRRLYAAFLAAQDERIGTLLKAVDALSLRERTIIVFQSDNGHSTEERAHFGGGSGGPYRGAKFSLFEAGIRSPAIISWPGQVPENEVRNQVGHACDWLPTLAELAGVKPPPAPLDGRSLATVIRDPQAPSPHAAHPLHWQIGTGPKADWAVRDGDWKLIGHTRDTTDGRKSVDVANYLVNVAADPAEQMNLADRHPEIVARLRKLHDEHLD</sequence>
<dbReference type="Pfam" id="PF00884">
    <property type="entry name" value="Sulfatase"/>
    <property type="match status" value="1"/>
</dbReference>
<feature type="chain" id="PRO_5027602550" evidence="5">
    <location>
        <begin position="25"/>
        <end position="450"/>
    </location>
</feature>
<evidence type="ECO:0000256" key="5">
    <source>
        <dbReference type="SAM" id="SignalP"/>
    </source>
</evidence>
<comment type="similarity">
    <text evidence="1">Belongs to the sulfatase family.</text>
</comment>
<dbReference type="PANTHER" id="PTHR42693:SF53">
    <property type="entry name" value="ENDO-4-O-SULFATASE"/>
    <property type="match status" value="1"/>
</dbReference>